<accession>A0A5N5QN09</accession>
<keyword evidence="12" id="KW-1185">Reference proteome</keyword>
<feature type="binding site" evidence="8">
    <location>
        <begin position="49"/>
        <end position="50"/>
    </location>
    <ligand>
        <name>FAD</name>
        <dbReference type="ChEBI" id="CHEBI:57692"/>
    </ligand>
</feature>
<dbReference type="SUPFAM" id="SSF54373">
    <property type="entry name" value="FAD-linked reductases, C-terminal domain"/>
    <property type="match status" value="1"/>
</dbReference>
<evidence type="ECO:0000256" key="6">
    <source>
        <dbReference type="ARBA" id="ARBA00023002"/>
    </source>
</evidence>
<feature type="domain" description="Glucose-methanol-choline oxidoreductase N-terminal" evidence="10">
    <location>
        <begin position="322"/>
        <end position="336"/>
    </location>
</feature>
<evidence type="ECO:0000313" key="12">
    <source>
        <dbReference type="Proteomes" id="UP000383932"/>
    </source>
</evidence>
<dbReference type="InterPro" id="IPR036188">
    <property type="entry name" value="FAD/NAD-bd_sf"/>
</dbReference>
<evidence type="ECO:0000256" key="9">
    <source>
        <dbReference type="SAM" id="SignalP"/>
    </source>
</evidence>
<protein>
    <submittedName>
        <fullName evidence="11">Choline dehydrogenase</fullName>
    </submittedName>
</protein>
<dbReference type="PANTHER" id="PTHR11552:SF201">
    <property type="entry name" value="GLUCOSE-METHANOL-CHOLINE OXIDOREDUCTASE N-TERMINAL DOMAIN-CONTAINING PROTEIN"/>
    <property type="match status" value="1"/>
</dbReference>
<keyword evidence="4 9" id="KW-0732">Signal</keyword>
<dbReference type="GO" id="GO:0016614">
    <property type="term" value="F:oxidoreductase activity, acting on CH-OH group of donors"/>
    <property type="evidence" value="ECO:0007669"/>
    <property type="project" value="InterPro"/>
</dbReference>
<feature type="active site" description="Proton donor" evidence="7">
    <location>
        <position position="577"/>
    </location>
</feature>
<evidence type="ECO:0000256" key="5">
    <source>
        <dbReference type="ARBA" id="ARBA00022827"/>
    </source>
</evidence>
<proteinExistence type="inferred from homology"/>
<evidence type="ECO:0000256" key="2">
    <source>
        <dbReference type="ARBA" id="ARBA00010790"/>
    </source>
</evidence>
<dbReference type="OrthoDB" id="269227at2759"/>
<keyword evidence="6" id="KW-0560">Oxidoreductase</keyword>
<feature type="chain" id="PRO_5024290049" evidence="9">
    <location>
        <begin position="19"/>
        <end position="641"/>
    </location>
</feature>
<dbReference type="InterPro" id="IPR012132">
    <property type="entry name" value="GMC_OxRdtase"/>
</dbReference>
<evidence type="ECO:0000256" key="4">
    <source>
        <dbReference type="ARBA" id="ARBA00022729"/>
    </source>
</evidence>
<feature type="signal peptide" evidence="9">
    <location>
        <begin position="1"/>
        <end position="18"/>
    </location>
</feature>
<dbReference type="GO" id="GO:0050660">
    <property type="term" value="F:flavin adenine dinucleotide binding"/>
    <property type="evidence" value="ECO:0007669"/>
    <property type="project" value="InterPro"/>
</dbReference>
<evidence type="ECO:0000259" key="10">
    <source>
        <dbReference type="PROSITE" id="PS00624"/>
    </source>
</evidence>
<keyword evidence="3" id="KW-0285">Flavoprotein</keyword>
<dbReference type="Gene3D" id="3.50.50.60">
    <property type="entry name" value="FAD/NAD(P)-binding domain"/>
    <property type="match status" value="1"/>
</dbReference>
<dbReference type="PANTHER" id="PTHR11552">
    <property type="entry name" value="GLUCOSE-METHANOL-CHOLINE GMC OXIDOREDUCTASE"/>
    <property type="match status" value="1"/>
</dbReference>
<evidence type="ECO:0000256" key="7">
    <source>
        <dbReference type="PIRSR" id="PIRSR000137-1"/>
    </source>
</evidence>
<evidence type="ECO:0000256" key="1">
    <source>
        <dbReference type="ARBA" id="ARBA00001974"/>
    </source>
</evidence>
<keyword evidence="5 8" id="KW-0274">FAD</keyword>
<evidence type="ECO:0000256" key="8">
    <source>
        <dbReference type="PIRSR" id="PIRSR000137-2"/>
    </source>
</evidence>
<dbReference type="SUPFAM" id="SSF51905">
    <property type="entry name" value="FAD/NAD(P)-binding domain"/>
    <property type="match status" value="1"/>
</dbReference>
<dbReference type="Proteomes" id="UP000383932">
    <property type="component" value="Unassembled WGS sequence"/>
</dbReference>
<dbReference type="InterPro" id="IPR000172">
    <property type="entry name" value="GMC_OxRdtase_N"/>
</dbReference>
<dbReference type="InterPro" id="IPR007867">
    <property type="entry name" value="GMC_OxRtase_C"/>
</dbReference>
<gene>
    <name evidence="11" type="ORF">CTheo_3901</name>
</gene>
<evidence type="ECO:0000256" key="3">
    <source>
        <dbReference type="ARBA" id="ARBA00022630"/>
    </source>
</evidence>
<dbReference type="AlphaFoldDB" id="A0A5N5QN09"/>
<evidence type="ECO:0000313" key="11">
    <source>
        <dbReference type="EMBL" id="KAB5592637.1"/>
    </source>
</evidence>
<dbReference type="Pfam" id="PF00732">
    <property type="entry name" value="GMC_oxred_N"/>
    <property type="match status" value="1"/>
</dbReference>
<feature type="binding site" evidence="8">
    <location>
        <position position="273"/>
    </location>
    <ligand>
        <name>FAD</name>
        <dbReference type="ChEBI" id="CHEBI:57692"/>
    </ligand>
</feature>
<dbReference type="PIRSF" id="PIRSF000137">
    <property type="entry name" value="Alcohol_oxidase"/>
    <property type="match status" value="1"/>
</dbReference>
<dbReference type="Pfam" id="PF05199">
    <property type="entry name" value="GMC_oxred_C"/>
    <property type="match status" value="1"/>
</dbReference>
<reference evidence="11 12" key="1">
    <citation type="journal article" date="2019" name="Fungal Biol. Biotechnol.">
        <title>Draft genome sequence of fastidious pathogen Ceratobasidium theobromae, which causes vascular-streak dieback in Theobroma cacao.</title>
        <authorList>
            <person name="Ali S.S."/>
            <person name="Asman A."/>
            <person name="Shao J."/>
            <person name="Firmansyah A.P."/>
            <person name="Susilo A.W."/>
            <person name="Rosmana A."/>
            <person name="McMahon P."/>
            <person name="Junaid M."/>
            <person name="Guest D."/>
            <person name="Kheng T.Y."/>
            <person name="Meinhardt L.W."/>
            <person name="Bailey B.A."/>
        </authorList>
    </citation>
    <scope>NUCLEOTIDE SEQUENCE [LARGE SCALE GENOMIC DNA]</scope>
    <source>
        <strain evidence="11 12">CT2</strain>
    </source>
</reference>
<sequence>MRLSTILSPFLFAGIVVSAAVRNLPRGLAASAEEFSSQVYHHIVIGGGTTGLAVAARLSEDPDVLVGVIEAGSYFENDPTIDTPGGALAAGLPGDAKYDWMFQSAPQDNLKGRRINLPRGKLLGGSSGIGRMVFARASRLEYDAWASLGNSKWCFDELLPYMKAAEHFTGADPFRVNETGADPSNVFPSQGTNGPVAASYNTWYSDLVTSYRKTMTNAGVPLNYDPDSGNTSGIFNSPVGVNRTTGKRAYAALGYYKPNANRPNLVVLTGAQVLKIDFQNARTSGGLTATGVLFTHNGATFRVKTSKTELLTLTGLPSKRLGALRTPQLLELSGIGNPTILSQFGIEPLIKLPGVGENYQDHIYVSTTYELKPGSSSQNFDRLRDDPTFQAAAKAQYESTHDGILSDANSMIGFIGLEYLANSTKIASMITQLNREAKLQPQPKIQSIQYAIQKDFIRTKVGHVEVIFYPGYEASMGTPKVNTSYISIQLALEHPFSRGDVHTQSSDPLVPPQINPRYLSKSIDQDALVQAVKFSLKISQTEPLTSLIATRQDPAPNIVSDAEILDYIKETASTIHHPIGTAMMAPHDYDGVVDQSLMVYGTTNLFVVDSSVIPLHIGTHLVRTQYGFGERAAAIIKKRFN</sequence>
<organism evidence="11 12">
    <name type="scientific">Ceratobasidium theobromae</name>
    <dbReference type="NCBI Taxonomy" id="1582974"/>
    <lineage>
        <taxon>Eukaryota</taxon>
        <taxon>Fungi</taxon>
        <taxon>Dikarya</taxon>
        <taxon>Basidiomycota</taxon>
        <taxon>Agaricomycotina</taxon>
        <taxon>Agaricomycetes</taxon>
        <taxon>Cantharellales</taxon>
        <taxon>Ceratobasidiaceae</taxon>
        <taxon>Ceratobasidium</taxon>
    </lineage>
</organism>
<dbReference type="PROSITE" id="PS00624">
    <property type="entry name" value="GMC_OXRED_2"/>
    <property type="match status" value="1"/>
</dbReference>
<dbReference type="Gene3D" id="3.30.560.10">
    <property type="entry name" value="Glucose Oxidase, domain 3"/>
    <property type="match status" value="1"/>
</dbReference>
<comment type="caution">
    <text evidence="11">The sequence shown here is derived from an EMBL/GenBank/DDBJ whole genome shotgun (WGS) entry which is preliminary data.</text>
</comment>
<dbReference type="EMBL" id="SSOP01000058">
    <property type="protein sequence ID" value="KAB5592637.1"/>
    <property type="molecule type" value="Genomic_DNA"/>
</dbReference>
<comment type="cofactor">
    <cofactor evidence="1 8">
        <name>FAD</name>
        <dbReference type="ChEBI" id="CHEBI:57692"/>
    </cofactor>
</comment>
<name>A0A5N5QN09_9AGAM</name>
<comment type="similarity">
    <text evidence="2">Belongs to the GMC oxidoreductase family.</text>
</comment>
<feature type="active site" description="Proton acceptor" evidence="7">
    <location>
        <position position="620"/>
    </location>
</feature>